<name>A0A9P0JUW0_ACAOB</name>
<proteinExistence type="predicted"/>
<dbReference type="PROSITE" id="PS51029">
    <property type="entry name" value="MADF"/>
    <property type="match status" value="1"/>
</dbReference>
<dbReference type="EMBL" id="CAKOFQ010006676">
    <property type="protein sequence ID" value="CAH1958317.1"/>
    <property type="molecule type" value="Genomic_DNA"/>
</dbReference>
<evidence type="ECO:0000313" key="3">
    <source>
        <dbReference type="Proteomes" id="UP001152888"/>
    </source>
</evidence>
<dbReference type="InterPro" id="IPR006578">
    <property type="entry name" value="MADF-dom"/>
</dbReference>
<gene>
    <name evidence="2" type="ORF">ACAOBT_LOCUS2589</name>
</gene>
<feature type="domain" description="MADF" evidence="1">
    <location>
        <begin position="15"/>
        <end position="107"/>
    </location>
</feature>
<evidence type="ECO:0000259" key="1">
    <source>
        <dbReference type="PROSITE" id="PS51029"/>
    </source>
</evidence>
<sequence>MMLMRTYMDPQTTMQLIEGLHAARCLWDKNSDEYQDRYMKQQELEKLAFQFNATVEEITKRIKSLKTQFRREHKKMLSIMNDPKKSHLRRNTWFGYENLMFLLDGEAVKDSNSKQHAQS</sequence>
<reference evidence="2" key="1">
    <citation type="submission" date="2022-03" db="EMBL/GenBank/DDBJ databases">
        <authorList>
            <person name="Sayadi A."/>
        </authorList>
    </citation>
    <scope>NUCLEOTIDE SEQUENCE</scope>
</reference>
<dbReference type="Pfam" id="PF10545">
    <property type="entry name" value="MADF_DNA_bdg"/>
    <property type="match status" value="1"/>
</dbReference>
<comment type="caution">
    <text evidence="2">The sequence shown here is derived from an EMBL/GenBank/DDBJ whole genome shotgun (WGS) entry which is preliminary data.</text>
</comment>
<evidence type="ECO:0000313" key="2">
    <source>
        <dbReference type="EMBL" id="CAH1958317.1"/>
    </source>
</evidence>
<dbReference type="SMART" id="SM00595">
    <property type="entry name" value="MADF"/>
    <property type="match status" value="1"/>
</dbReference>
<protein>
    <recommendedName>
        <fullName evidence="1">MADF domain-containing protein</fullName>
    </recommendedName>
</protein>
<dbReference type="Proteomes" id="UP001152888">
    <property type="component" value="Unassembled WGS sequence"/>
</dbReference>
<keyword evidence="3" id="KW-1185">Reference proteome</keyword>
<dbReference type="OrthoDB" id="10051975at2759"/>
<dbReference type="PANTHER" id="PTHR21505:SF8">
    <property type="entry name" value="DPT-YFP REPRESSOR BY OVEREXPRESSION, ISOFORM D-RELATED"/>
    <property type="match status" value="1"/>
</dbReference>
<accession>A0A9P0JUW0</accession>
<dbReference type="PANTHER" id="PTHR21505">
    <property type="entry name" value="MADF DOMAIN-CONTAINING PROTEIN-RELATED"/>
    <property type="match status" value="1"/>
</dbReference>
<organism evidence="2 3">
    <name type="scientific">Acanthoscelides obtectus</name>
    <name type="common">Bean weevil</name>
    <name type="synonym">Bruchus obtectus</name>
    <dbReference type="NCBI Taxonomy" id="200917"/>
    <lineage>
        <taxon>Eukaryota</taxon>
        <taxon>Metazoa</taxon>
        <taxon>Ecdysozoa</taxon>
        <taxon>Arthropoda</taxon>
        <taxon>Hexapoda</taxon>
        <taxon>Insecta</taxon>
        <taxon>Pterygota</taxon>
        <taxon>Neoptera</taxon>
        <taxon>Endopterygota</taxon>
        <taxon>Coleoptera</taxon>
        <taxon>Polyphaga</taxon>
        <taxon>Cucujiformia</taxon>
        <taxon>Chrysomeloidea</taxon>
        <taxon>Chrysomelidae</taxon>
        <taxon>Bruchinae</taxon>
        <taxon>Bruchini</taxon>
        <taxon>Acanthoscelides</taxon>
    </lineage>
</organism>
<dbReference type="AlphaFoldDB" id="A0A9P0JUW0"/>